<dbReference type="AlphaFoldDB" id="A0A3D6BVG7"/>
<dbReference type="Proteomes" id="UP000263268">
    <property type="component" value="Unassembled WGS sequence"/>
</dbReference>
<proteinExistence type="predicted"/>
<evidence type="ECO:0000313" key="3">
    <source>
        <dbReference type="Proteomes" id="UP000263268"/>
    </source>
</evidence>
<accession>A0A3D6BVG7</accession>
<evidence type="ECO:0000313" key="2">
    <source>
        <dbReference type="EMBL" id="HCY82874.1"/>
    </source>
</evidence>
<name>A0A3D6BVG7_9FLAO</name>
<dbReference type="Pfam" id="PF08874">
    <property type="entry name" value="DUF1835"/>
    <property type="match status" value="1"/>
</dbReference>
<sequence length="313" mass="36377">MSQNTLHITNGSSLTTYLKELDIPGEILTWQEMLCEGPTARNIDSEEFLAKRKAFLNEFYQIEINETEYKNELAILDNSEAFTEIILWFEYDLFCHINLLAVIKLLKEKNIKLPLYLVCSGRVKGETELKGLSELNTEQLLQHYKDKVKLTEADIDMAISIWDIYCGKDHNLLKPYITQKSSFKYLSNCLKAHLKRFPNLKSGLNALEKNILSIIKEKEVKSRNQLMGYVLNYQGYYGYGDLQIYRLIDLLQMFYTEEDNKISLNRKGHEALIGNHNFSYQINNNLTFGGINRLDFSYDSHTNKLIKTPLNVN</sequence>
<protein>
    <submittedName>
        <fullName evidence="2">DUF1835 domain-containing protein</fullName>
    </submittedName>
</protein>
<dbReference type="RefSeq" id="WP_417866364.1">
    <property type="nucleotide sequence ID" value="NZ_JBLWXD010000013.1"/>
</dbReference>
<dbReference type="EMBL" id="DPRK01000247">
    <property type="protein sequence ID" value="HCY82874.1"/>
    <property type="molecule type" value="Genomic_DNA"/>
</dbReference>
<evidence type="ECO:0000259" key="1">
    <source>
        <dbReference type="Pfam" id="PF08874"/>
    </source>
</evidence>
<reference evidence="2 3" key="1">
    <citation type="journal article" date="2018" name="Nat. Biotechnol.">
        <title>A standardized bacterial taxonomy based on genome phylogeny substantially revises the tree of life.</title>
        <authorList>
            <person name="Parks D.H."/>
            <person name="Chuvochina M."/>
            <person name="Waite D.W."/>
            <person name="Rinke C."/>
            <person name="Skarshewski A."/>
            <person name="Chaumeil P.A."/>
            <person name="Hugenholtz P."/>
        </authorList>
    </citation>
    <scope>NUCLEOTIDE SEQUENCE [LARGE SCALE GENOMIC DNA]</scope>
    <source>
        <strain evidence="2">UBA10227</strain>
    </source>
</reference>
<feature type="domain" description="DUF1835" evidence="1">
    <location>
        <begin position="11"/>
        <end position="113"/>
    </location>
</feature>
<gene>
    <name evidence="2" type="ORF">DHV22_15410</name>
</gene>
<organism evidence="2 3">
    <name type="scientific">Xanthomarina gelatinilytica</name>
    <dbReference type="NCBI Taxonomy" id="1137281"/>
    <lineage>
        <taxon>Bacteria</taxon>
        <taxon>Pseudomonadati</taxon>
        <taxon>Bacteroidota</taxon>
        <taxon>Flavobacteriia</taxon>
        <taxon>Flavobacteriales</taxon>
        <taxon>Flavobacteriaceae</taxon>
        <taxon>Xanthomarina</taxon>
    </lineage>
</organism>
<comment type="caution">
    <text evidence="2">The sequence shown here is derived from an EMBL/GenBank/DDBJ whole genome shotgun (WGS) entry which is preliminary data.</text>
</comment>
<dbReference type="InterPro" id="IPR014973">
    <property type="entry name" value="DUF1835"/>
</dbReference>